<reference evidence="5 6" key="1">
    <citation type="submission" date="2022-12" db="EMBL/GenBank/DDBJ databases">
        <title>Chromosome-level genome of Tegillarca granosa.</title>
        <authorList>
            <person name="Kim J."/>
        </authorList>
    </citation>
    <scope>NUCLEOTIDE SEQUENCE [LARGE SCALE GENOMIC DNA]</scope>
    <source>
        <strain evidence="5">Teg-2019</strain>
        <tissue evidence="5">Adductor muscle</tissue>
    </source>
</reference>
<dbReference type="InterPro" id="IPR018247">
    <property type="entry name" value="EF_Hand_1_Ca_BS"/>
</dbReference>
<evidence type="ECO:0000256" key="3">
    <source>
        <dbReference type="SAM" id="MobiDB-lite"/>
    </source>
</evidence>
<sequence length="308" mass="35799">MGDAPEEFASQLKEYFEQFADDEGYVDQDGFTNVLRCLNQDPKDEDVQKIFKDHDADGNQKLDRDEFESWMQGMWKTTDEVIQEFAKSFKTISEGGDSITTEQFMDILTNQGDSRFSEEDAQSIVDEINTIKENGEDERISMQELINYIYGRESTVIAEENTQEESENNDNQEQTEPEENTEDNQEQGEPEQEETEQNQEQDETTENQEDAENQEQDETTENQEDAENQEQDETTENQEDAENQEQDETTENQEDTENQEQDETTENQEENKSGNDEQTESEQQEQGDAEKTEDQEKTESETQQSTET</sequence>
<keyword evidence="6" id="KW-1185">Reference proteome</keyword>
<dbReference type="Pfam" id="PF13499">
    <property type="entry name" value="EF-hand_7"/>
    <property type="match status" value="1"/>
</dbReference>
<dbReference type="PROSITE" id="PS50222">
    <property type="entry name" value="EF_HAND_2"/>
    <property type="match status" value="1"/>
</dbReference>
<keyword evidence="1" id="KW-0677">Repeat</keyword>
<feature type="region of interest" description="Disordered" evidence="3">
    <location>
        <begin position="159"/>
        <end position="308"/>
    </location>
</feature>
<proteinExistence type="predicted"/>
<dbReference type="SUPFAM" id="SSF47473">
    <property type="entry name" value="EF-hand"/>
    <property type="match status" value="1"/>
</dbReference>
<name>A0ABQ9FHT6_TEGGR</name>
<dbReference type="SMART" id="SM00054">
    <property type="entry name" value="EFh"/>
    <property type="match status" value="1"/>
</dbReference>
<feature type="domain" description="EF-hand" evidence="4">
    <location>
        <begin position="42"/>
        <end position="77"/>
    </location>
</feature>
<dbReference type="Proteomes" id="UP001217089">
    <property type="component" value="Unassembled WGS sequence"/>
</dbReference>
<dbReference type="InterPro" id="IPR002048">
    <property type="entry name" value="EF_hand_dom"/>
</dbReference>
<organism evidence="5 6">
    <name type="scientific">Tegillarca granosa</name>
    <name type="common">Malaysian cockle</name>
    <name type="synonym">Anadara granosa</name>
    <dbReference type="NCBI Taxonomy" id="220873"/>
    <lineage>
        <taxon>Eukaryota</taxon>
        <taxon>Metazoa</taxon>
        <taxon>Spiralia</taxon>
        <taxon>Lophotrochozoa</taxon>
        <taxon>Mollusca</taxon>
        <taxon>Bivalvia</taxon>
        <taxon>Autobranchia</taxon>
        <taxon>Pteriomorphia</taxon>
        <taxon>Arcoida</taxon>
        <taxon>Arcoidea</taxon>
        <taxon>Arcidae</taxon>
        <taxon>Tegillarca</taxon>
    </lineage>
</organism>
<keyword evidence="2" id="KW-0106">Calcium</keyword>
<evidence type="ECO:0000256" key="1">
    <source>
        <dbReference type="ARBA" id="ARBA00022737"/>
    </source>
</evidence>
<dbReference type="CDD" id="cd00051">
    <property type="entry name" value="EFh"/>
    <property type="match status" value="1"/>
</dbReference>
<evidence type="ECO:0000313" key="5">
    <source>
        <dbReference type="EMBL" id="KAJ8316863.1"/>
    </source>
</evidence>
<comment type="caution">
    <text evidence="5">The sequence shown here is derived from an EMBL/GenBank/DDBJ whole genome shotgun (WGS) entry which is preliminary data.</text>
</comment>
<accession>A0ABQ9FHT6</accession>
<dbReference type="PANTHER" id="PTHR23048:SF0">
    <property type="entry name" value="CALMODULIN LIKE 3"/>
    <property type="match status" value="1"/>
</dbReference>
<protein>
    <recommendedName>
        <fullName evidence="4">EF-hand domain-containing protein</fullName>
    </recommendedName>
</protein>
<dbReference type="InterPro" id="IPR011992">
    <property type="entry name" value="EF-hand-dom_pair"/>
</dbReference>
<dbReference type="PANTHER" id="PTHR23048">
    <property type="entry name" value="MYOSIN LIGHT CHAIN 1, 3"/>
    <property type="match status" value="1"/>
</dbReference>
<gene>
    <name evidence="5" type="ORF">KUTeg_004767</name>
</gene>
<dbReference type="Gene3D" id="1.10.238.10">
    <property type="entry name" value="EF-hand"/>
    <property type="match status" value="2"/>
</dbReference>
<dbReference type="InterPro" id="IPR050230">
    <property type="entry name" value="CALM/Myosin/TropC-like"/>
</dbReference>
<evidence type="ECO:0000256" key="2">
    <source>
        <dbReference type="ARBA" id="ARBA00022837"/>
    </source>
</evidence>
<feature type="compositionally biased region" description="Acidic residues" evidence="3">
    <location>
        <begin position="161"/>
        <end position="268"/>
    </location>
</feature>
<feature type="compositionally biased region" description="Acidic residues" evidence="3">
    <location>
        <begin position="277"/>
        <end position="287"/>
    </location>
</feature>
<feature type="compositionally biased region" description="Basic and acidic residues" evidence="3">
    <location>
        <begin position="288"/>
        <end position="300"/>
    </location>
</feature>
<evidence type="ECO:0000313" key="6">
    <source>
        <dbReference type="Proteomes" id="UP001217089"/>
    </source>
</evidence>
<dbReference type="EMBL" id="JARBDR010000246">
    <property type="protein sequence ID" value="KAJ8316863.1"/>
    <property type="molecule type" value="Genomic_DNA"/>
</dbReference>
<dbReference type="PROSITE" id="PS00018">
    <property type="entry name" value="EF_HAND_1"/>
    <property type="match status" value="1"/>
</dbReference>
<evidence type="ECO:0000259" key="4">
    <source>
        <dbReference type="PROSITE" id="PS50222"/>
    </source>
</evidence>